<feature type="region of interest" description="Disordered" evidence="1">
    <location>
        <begin position="154"/>
        <end position="185"/>
    </location>
</feature>
<dbReference type="PROSITE" id="PS50106">
    <property type="entry name" value="PDZ"/>
    <property type="match status" value="1"/>
</dbReference>
<feature type="compositionally biased region" description="Low complexity" evidence="1">
    <location>
        <begin position="484"/>
        <end position="498"/>
    </location>
</feature>
<sequence length="1002" mass="110851">MVYRGSLQTDDPRDAPRLVRMSPLRSSRPVPDSRAVSSVNSPVYHGPFVPAIDVHRAKLIDERRLPRCEREIESMEKVIMRTTGLKVGAPRLRNISQIRDTVFVDPALIPMEKIGRVEKDRPRTIAIEGATGRSSRAASSMLADLKDLERLRNTPPAQRYQRGIAATKKSEARSSIAPNKKSEISSSAKIRSDIFKIQQMFQSPDNCPRTVVKCSNEKKMEKRNECEKRSGGEINKTRLLAQKLLEASRSNRESLKDRYNNPRNASKVGKSVNGKSASSKACSQKSGADPKRSEKGKSVVGSEEMHPQPPIRKRKESKNGRSCETDKTIVDDPGKDDKKDIEESSRSGGNRAKEIETSSNDDNCSNNGDPRDESKVRTKELNRPDILDGLLKECDRQMADLKSDLHERRRSRSHWRGFVQSMRLHDVELHSDTEDQRKDLNLWNKSISQRWRKLRRRCSVQESSEPQEALIQGGTTQGVIQPVRSSPASRESSPAAKSLQDGSSPKKLLQTSSLRLPGTTKGIADIQHVLRSKFSKINAGIRKRKALSVTEVFSQKDNASNFYVPSPLTSSSSQNFDGDGYDSSEPTSLPPYPFHDNLETLAEGSVPNSPNCSSPLTNADKTFTYSQGGGAYDSPILCHDQSQKDVYENVLYANSSPGCCPRSRAVLQRSNSENRDGSCRHQEHSYENVRFQRGHRSELTPSATPHSDRHLARSNSETRDHHSYENVHFQKNSKPRSQTDASFEEIHIPRVTPRKRMTDFKVGGQVNNYSNGPGSPCVNKDDGSSSLGAERSPGKKTTRRMNSRSVANIPSSSGSSLKTWQGTQDTDEGLNTDSELEDIDEAGEGEESRFCTLPRPGKGGASFTILTARFLKGPGHKGLGFSIVGGTDSPRGNMGIYVKTVFPNGQAADLGTVKEGDEILSINSKPLHGMTHAEAIAEFKSVKAGDVVLHVGRRVNRKKRDSLTLPPAGPPPRQVKHPSLFKDALFRNNVNLSGVLEPNATK</sequence>
<feature type="compositionally biased region" description="Low complexity" evidence="1">
    <location>
        <begin position="358"/>
        <end position="368"/>
    </location>
</feature>
<dbReference type="AlphaFoldDB" id="A0A2A3ES86"/>
<reference evidence="3 4" key="1">
    <citation type="submission" date="2014-07" db="EMBL/GenBank/DDBJ databases">
        <title>Genomic and transcriptomic analysis on Apis cerana provide comprehensive insights into honey bee biology.</title>
        <authorList>
            <person name="Diao Q."/>
            <person name="Sun L."/>
            <person name="Zheng H."/>
            <person name="Zheng H."/>
            <person name="Xu S."/>
            <person name="Wang S."/>
            <person name="Zeng Z."/>
            <person name="Hu F."/>
            <person name="Su S."/>
            <person name="Wu J."/>
        </authorList>
    </citation>
    <scope>NUCLEOTIDE SEQUENCE [LARGE SCALE GENOMIC DNA]</scope>
    <source>
        <tissue evidence="3">Pupae without intestine</tissue>
    </source>
</reference>
<feature type="domain" description="PDZ" evidence="2">
    <location>
        <begin position="864"/>
        <end position="941"/>
    </location>
</feature>
<dbReference type="InterPro" id="IPR001478">
    <property type="entry name" value="PDZ"/>
</dbReference>
<gene>
    <name evidence="3" type="ORF">APICC_09736</name>
</gene>
<feature type="compositionally biased region" description="Basic and acidic residues" evidence="1">
    <location>
        <begin position="249"/>
        <end position="260"/>
    </location>
</feature>
<dbReference type="Pfam" id="PF00595">
    <property type="entry name" value="PDZ"/>
    <property type="match status" value="1"/>
</dbReference>
<feature type="compositionally biased region" description="Basic and acidic residues" evidence="1">
    <location>
        <begin position="288"/>
        <end position="297"/>
    </location>
</feature>
<accession>A0A2A3ES86</accession>
<feature type="compositionally biased region" description="Polar residues" evidence="1">
    <location>
        <begin position="729"/>
        <end position="741"/>
    </location>
</feature>
<dbReference type="CDD" id="cd06759">
    <property type="entry name" value="PDZ3_PDZD2-PDZ1_hPro-IL-16-like"/>
    <property type="match status" value="1"/>
</dbReference>
<dbReference type="OrthoDB" id="6022711at2759"/>
<evidence type="ECO:0000313" key="3">
    <source>
        <dbReference type="EMBL" id="PBC34374.1"/>
    </source>
</evidence>
<feature type="compositionally biased region" description="Basic and acidic residues" evidence="1">
    <location>
        <begin position="706"/>
        <end position="725"/>
    </location>
</feature>
<organism evidence="3 4">
    <name type="scientific">Apis cerana cerana</name>
    <name type="common">Oriental honeybee</name>
    <dbReference type="NCBI Taxonomy" id="94128"/>
    <lineage>
        <taxon>Eukaryota</taxon>
        <taxon>Metazoa</taxon>
        <taxon>Ecdysozoa</taxon>
        <taxon>Arthropoda</taxon>
        <taxon>Hexapoda</taxon>
        <taxon>Insecta</taxon>
        <taxon>Pterygota</taxon>
        <taxon>Neoptera</taxon>
        <taxon>Endopterygota</taxon>
        <taxon>Hymenoptera</taxon>
        <taxon>Apocrita</taxon>
        <taxon>Aculeata</taxon>
        <taxon>Apoidea</taxon>
        <taxon>Anthophila</taxon>
        <taxon>Apidae</taxon>
        <taxon>Apis</taxon>
    </lineage>
</organism>
<dbReference type="SMART" id="SM00228">
    <property type="entry name" value="PDZ"/>
    <property type="match status" value="1"/>
</dbReference>
<evidence type="ECO:0000256" key="1">
    <source>
        <dbReference type="SAM" id="MobiDB-lite"/>
    </source>
</evidence>
<dbReference type="EMBL" id="KZ288192">
    <property type="protein sequence ID" value="PBC34374.1"/>
    <property type="molecule type" value="Genomic_DNA"/>
</dbReference>
<keyword evidence="4" id="KW-1185">Reference proteome</keyword>
<feature type="region of interest" description="Disordered" evidence="1">
    <location>
        <begin position="248"/>
        <end position="384"/>
    </location>
</feature>
<feature type="region of interest" description="Disordered" evidence="1">
    <location>
        <begin position="671"/>
        <end position="831"/>
    </location>
</feature>
<dbReference type="SUPFAM" id="SSF50156">
    <property type="entry name" value="PDZ domain-like"/>
    <property type="match status" value="1"/>
</dbReference>
<feature type="compositionally biased region" description="Polar residues" evidence="1">
    <location>
        <begin position="803"/>
        <end position="824"/>
    </location>
</feature>
<dbReference type="STRING" id="94128.A0A2A3ES86"/>
<feature type="compositionally biased region" description="Basic and acidic residues" evidence="1">
    <location>
        <begin position="672"/>
        <end position="687"/>
    </location>
</feature>
<dbReference type="Gene3D" id="2.30.42.10">
    <property type="match status" value="1"/>
</dbReference>
<feature type="region of interest" description="Disordered" evidence="1">
    <location>
        <begin position="462"/>
        <end position="515"/>
    </location>
</feature>
<proteinExistence type="predicted"/>
<feature type="compositionally biased region" description="Basic and acidic residues" evidence="1">
    <location>
        <begin position="369"/>
        <end position="384"/>
    </location>
</feature>
<dbReference type="PANTHER" id="PTHR11324:SF16">
    <property type="entry name" value="PDZ DOMAIN-CONTAINING PROTEIN 2"/>
    <property type="match status" value="1"/>
</dbReference>
<feature type="compositionally biased region" description="Low complexity" evidence="1">
    <location>
        <begin position="275"/>
        <end position="287"/>
    </location>
</feature>
<dbReference type="Proteomes" id="UP000242457">
    <property type="component" value="Unassembled WGS sequence"/>
</dbReference>
<feature type="region of interest" description="Disordered" evidence="1">
    <location>
        <begin position="958"/>
        <end position="977"/>
    </location>
</feature>
<feature type="region of interest" description="Disordered" evidence="1">
    <location>
        <begin position="563"/>
        <end position="594"/>
    </location>
</feature>
<dbReference type="InterPro" id="IPR036034">
    <property type="entry name" value="PDZ_sf"/>
</dbReference>
<evidence type="ECO:0000313" key="4">
    <source>
        <dbReference type="Proteomes" id="UP000242457"/>
    </source>
</evidence>
<feature type="region of interest" description="Disordered" evidence="1">
    <location>
        <begin position="1"/>
        <end position="37"/>
    </location>
</feature>
<name>A0A2A3ES86_APICC</name>
<protein>
    <submittedName>
        <fullName evidence="3">PDZ domain-containing protein</fullName>
    </submittedName>
</protein>
<dbReference type="PANTHER" id="PTHR11324">
    <property type="entry name" value="IL16-RELATED"/>
    <property type="match status" value="1"/>
</dbReference>
<feature type="compositionally biased region" description="Basic and acidic residues" evidence="1">
    <location>
        <begin position="317"/>
        <end position="356"/>
    </location>
</feature>
<feature type="compositionally biased region" description="Polar residues" evidence="1">
    <location>
        <begin position="563"/>
        <end position="576"/>
    </location>
</feature>
<evidence type="ECO:0000259" key="2">
    <source>
        <dbReference type="PROSITE" id="PS50106"/>
    </source>
</evidence>